<dbReference type="Proteomes" id="UP000799777">
    <property type="component" value="Unassembled WGS sequence"/>
</dbReference>
<proteinExistence type="predicted"/>
<evidence type="ECO:0000256" key="1">
    <source>
        <dbReference type="SAM" id="Coils"/>
    </source>
</evidence>
<feature type="compositionally biased region" description="Basic and acidic residues" evidence="2">
    <location>
        <begin position="313"/>
        <end position="368"/>
    </location>
</feature>
<evidence type="ECO:0000259" key="3">
    <source>
        <dbReference type="Pfam" id="PF24625"/>
    </source>
</evidence>
<feature type="coiled-coil region" evidence="1">
    <location>
        <begin position="458"/>
        <end position="485"/>
    </location>
</feature>
<feature type="region of interest" description="Disordered" evidence="2">
    <location>
        <begin position="313"/>
        <end position="418"/>
    </location>
</feature>
<protein>
    <recommendedName>
        <fullName evidence="3">DUF7626 domain-containing protein</fullName>
    </recommendedName>
</protein>
<keyword evidence="5" id="KW-1185">Reference proteome</keyword>
<feature type="compositionally biased region" description="Low complexity" evidence="2">
    <location>
        <begin position="388"/>
        <end position="402"/>
    </location>
</feature>
<dbReference type="AlphaFoldDB" id="A0A9P4HDQ0"/>
<dbReference type="EMBL" id="ML978173">
    <property type="protein sequence ID" value="KAF2032344.1"/>
    <property type="molecule type" value="Genomic_DNA"/>
</dbReference>
<reference evidence="4" key="1">
    <citation type="journal article" date="2020" name="Stud. Mycol.">
        <title>101 Dothideomycetes genomes: a test case for predicting lifestyles and emergence of pathogens.</title>
        <authorList>
            <person name="Haridas S."/>
            <person name="Albert R."/>
            <person name="Binder M."/>
            <person name="Bloem J."/>
            <person name="Labutti K."/>
            <person name="Salamov A."/>
            <person name="Andreopoulos B."/>
            <person name="Baker S."/>
            <person name="Barry K."/>
            <person name="Bills G."/>
            <person name="Bluhm B."/>
            <person name="Cannon C."/>
            <person name="Castanera R."/>
            <person name="Culley D."/>
            <person name="Daum C."/>
            <person name="Ezra D."/>
            <person name="Gonzalez J."/>
            <person name="Henrissat B."/>
            <person name="Kuo A."/>
            <person name="Liang C."/>
            <person name="Lipzen A."/>
            <person name="Lutzoni F."/>
            <person name="Magnuson J."/>
            <person name="Mondo S."/>
            <person name="Nolan M."/>
            <person name="Ohm R."/>
            <person name="Pangilinan J."/>
            <person name="Park H.-J."/>
            <person name="Ramirez L."/>
            <person name="Alfaro M."/>
            <person name="Sun H."/>
            <person name="Tritt A."/>
            <person name="Yoshinaga Y."/>
            <person name="Zwiers L.-H."/>
            <person name="Turgeon B."/>
            <person name="Goodwin S."/>
            <person name="Spatafora J."/>
            <person name="Crous P."/>
            <person name="Grigoriev I."/>
        </authorList>
    </citation>
    <scope>NUCLEOTIDE SEQUENCE</scope>
    <source>
        <strain evidence="4">CBS 110217</strain>
    </source>
</reference>
<feature type="domain" description="DUF7626" evidence="3">
    <location>
        <begin position="163"/>
        <end position="217"/>
    </location>
</feature>
<name>A0A9P4HDQ0_9PLEO</name>
<dbReference type="OrthoDB" id="5321209at2759"/>
<accession>A0A9P4HDQ0</accession>
<keyword evidence="1" id="KW-0175">Coiled coil</keyword>
<organism evidence="4 5">
    <name type="scientific">Setomelanomma holmii</name>
    <dbReference type="NCBI Taxonomy" id="210430"/>
    <lineage>
        <taxon>Eukaryota</taxon>
        <taxon>Fungi</taxon>
        <taxon>Dikarya</taxon>
        <taxon>Ascomycota</taxon>
        <taxon>Pezizomycotina</taxon>
        <taxon>Dothideomycetes</taxon>
        <taxon>Pleosporomycetidae</taxon>
        <taxon>Pleosporales</taxon>
        <taxon>Pleosporineae</taxon>
        <taxon>Phaeosphaeriaceae</taxon>
        <taxon>Setomelanomma</taxon>
    </lineage>
</organism>
<feature type="compositionally biased region" description="Acidic residues" evidence="2">
    <location>
        <begin position="63"/>
        <end position="74"/>
    </location>
</feature>
<evidence type="ECO:0000313" key="5">
    <source>
        <dbReference type="Proteomes" id="UP000799777"/>
    </source>
</evidence>
<feature type="compositionally biased region" description="Basic and acidic residues" evidence="2">
    <location>
        <begin position="403"/>
        <end position="418"/>
    </location>
</feature>
<evidence type="ECO:0000313" key="4">
    <source>
        <dbReference type="EMBL" id="KAF2032344.1"/>
    </source>
</evidence>
<gene>
    <name evidence="4" type="ORF">EK21DRAFT_110017</name>
</gene>
<dbReference type="Pfam" id="PF24625">
    <property type="entry name" value="DUF7626"/>
    <property type="match status" value="1"/>
</dbReference>
<evidence type="ECO:0000256" key="2">
    <source>
        <dbReference type="SAM" id="MobiDB-lite"/>
    </source>
</evidence>
<dbReference type="InterPro" id="IPR056043">
    <property type="entry name" value="DUF7626"/>
</dbReference>
<sequence length="542" mass="61608">MTDDTLILDGDEPVDQINLEDDLADMDIAGDGDNEEDFMDEVEVPEDPEDDDFKLDGYGDLGIVEDDETDDENEDVKGYDPEYDDNMIGQKRKRVKPAFAAQTKHAAQRSVIRGKVDNGEPFILDEDTGFVTKPSSRVPGTFGRRDRRKGETLPAYHKRVSHELDSDDELMMGMREKGFSDRQIADKLAKDGRVRYDQKSISTRIMRIRLAQADNVDFLLREGYKEWEFEDDSLLIQAYALADIEINYEIERMRAWRFRKVSEYMRRLNKDALFSATACRERWNALSDGTARIPTEIDDDPDTRRLELETFRETREQARNKEQAEKDAKEAIERKAKDEAKTRNAQKAEEIAYKRQQKEEEKAQRAMDRAAAAQIRAQRAKEHSTARAQRNAQIKKQNAAAEKANKGKGKDKASPKKEVTFSTDALALSNNKISADTQDPRSFLNIHDLTKMCADRGLQVAGKKKKKKKKKKEQLLEALGDADDEWSASDLQKMCRSKGLSSSGNKIQMKYHLALAAAQACGSFQSGYEAAQAGEEMDVDEE</sequence>
<feature type="region of interest" description="Disordered" evidence="2">
    <location>
        <begin position="45"/>
        <end position="79"/>
    </location>
</feature>
<comment type="caution">
    <text evidence="4">The sequence shown here is derived from an EMBL/GenBank/DDBJ whole genome shotgun (WGS) entry which is preliminary data.</text>
</comment>